<evidence type="ECO:0000313" key="3">
    <source>
        <dbReference type="Proteomes" id="UP001266305"/>
    </source>
</evidence>
<feature type="region of interest" description="Disordered" evidence="1">
    <location>
        <begin position="433"/>
        <end position="452"/>
    </location>
</feature>
<feature type="compositionally biased region" description="Polar residues" evidence="1">
    <location>
        <begin position="74"/>
        <end position="83"/>
    </location>
</feature>
<proteinExistence type="predicted"/>
<feature type="region of interest" description="Disordered" evidence="1">
    <location>
        <begin position="1"/>
        <end position="83"/>
    </location>
</feature>
<dbReference type="Proteomes" id="UP001266305">
    <property type="component" value="Unassembled WGS sequence"/>
</dbReference>
<sequence>MEGRSRLKTQQGPGRAMALPREEIECISPVTVAGKPTQQPEEGPGTELGFSHRQPRARLSQVDSPLQSPWAGPQHTTQSTRKTIRVTSWSLPAPSLCLTHPRTRPHSMCLNTLGHFMKRKEFTQHAGNKRNYPGKDRGPHRHPGLGAALSRASSPEFWAAAMEWPFPGAVGSRPSWGRPSGRREDGSSLAGVTSPTTAEGGRAPGHLGGGPSGRREDGSSLAGVTSPTTAEGVTLHTVITQVHRREAQEALPDVSDEDLQERPVSKGAAPRFRRTRAAVVLSQTELSHSHRGKLGVPARRLGEDRKTRGLTGMGRASPAWQGVLGNSKIDNRGSQSSWGKSYLGILRYLDDVIVFRSPLKKRQRLPCKVAEISFKWSQSWDLHHVGKAFPSMRAHKKVGLASSRGLMRQESYNPNNLIPRQLKRIPETTLCMGTPMRRSLDGRRPRGPPSPG</sequence>
<gene>
    <name evidence="2" type="ORF">P7K49_029999</name>
</gene>
<feature type="compositionally biased region" description="Gly residues" evidence="1">
    <location>
        <begin position="202"/>
        <end position="212"/>
    </location>
</feature>
<dbReference type="EMBL" id="JASSZA010000015">
    <property type="protein sequence ID" value="KAK2093470.1"/>
    <property type="molecule type" value="Genomic_DNA"/>
</dbReference>
<reference evidence="2 3" key="1">
    <citation type="submission" date="2023-05" db="EMBL/GenBank/DDBJ databases">
        <title>B98-5 Cell Line De Novo Hybrid Assembly: An Optical Mapping Approach.</title>
        <authorList>
            <person name="Kananen K."/>
            <person name="Auerbach J.A."/>
            <person name="Kautto E."/>
            <person name="Blachly J.S."/>
        </authorList>
    </citation>
    <scope>NUCLEOTIDE SEQUENCE [LARGE SCALE GENOMIC DNA]</scope>
    <source>
        <strain evidence="2">B95-8</strain>
        <tissue evidence="2">Cell line</tissue>
    </source>
</reference>
<feature type="compositionally biased region" description="Polar residues" evidence="1">
    <location>
        <begin position="222"/>
        <end position="231"/>
    </location>
</feature>
<protein>
    <submittedName>
        <fullName evidence="2">Uncharacterized protein</fullName>
    </submittedName>
</protein>
<keyword evidence="3" id="KW-1185">Reference proteome</keyword>
<feature type="region of interest" description="Disordered" evidence="1">
    <location>
        <begin position="250"/>
        <end position="269"/>
    </location>
</feature>
<evidence type="ECO:0000256" key="1">
    <source>
        <dbReference type="SAM" id="MobiDB-lite"/>
    </source>
</evidence>
<name>A0ABQ9U8U7_SAGOE</name>
<feature type="region of interest" description="Disordered" evidence="1">
    <location>
        <begin position="168"/>
        <end position="233"/>
    </location>
</feature>
<accession>A0ABQ9U8U7</accession>
<organism evidence="2 3">
    <name type="scientific">Saguinus oedipus</name>
    <name type="common">Cotton-top tamarin</name>
    <name type="synonym">Oedipomidas oedipus</name>
    <dbReference type="NCBI Taxonomy" id="9490"/>
    <lineage>
        <taxon>Eukaryota</taxon>
        <taxon>Metazoa</taxon>
        <taxon>Chordata</taxon>
        <taxon>Craniata</taxon>
        <taxon>Vertebrata</taxon>
        <taxon>Euteleostomi</taxon>
        <taxon>Mammalia</taxon>
        <taxon>Eutheria</taxon>
        <taxon>Euarchontoglires</taxon>
        <taxon>Primates</taxon>
        <taxon>Haplorrhini</taxon>
        <taxon>Platyrrhini</taxon>
        <taxon>Cebidae</taxon>
        <taxon>Callitrichinae</taxon>
        <taxon>Saguinus</taxon>
    </lineage>
</organism>
<evidence type="ECO:0000313" key="2">
    <source>
        <dbReference type="EMBL" id="KAK2093470.1"/>
    </source>
</evidence>
<comment type="caution">
    <text evidence="2">The sequence shown here is derived from an EMBL/GenBank/DDBJ whole genome shotgun (WGS) entry which is preliminary data.</text>
</comment>
<feature type="region of interest" description="Disordered" evidence="1">
    <location>
        <begin position="124"/>
        <end position="149"/>
    </location>
</feature>